<dbReference type="STRING" id="1182545.A0A072PQ13"/>
<comment type="caution">
    <text evidence="1">The sequence shown here is derived from an EMBL/GenBank/DDBJ whole genome shotgun (WGS) entry which is preliminary data.</text>
</comment>
<name>A0A072PQ13_9EURO</name>
<dbReference type="GeneID" id="25280453"/>
<protein>
    <submittedName>
        <fullName evidence="1">Uncharacterized protein</fullName>
    </submittedName>
</protein>
<evidence type="ECO:0000313" key="1">
    <source>
        <dbReference type="EMBL" id="KEF57610.1"/>
    </source>
</evidence>
<organism evidence="1 2">
    <name type="scientific">Exophiala aquamarina CBS 119918</name>
    <dbReference type="NCBI Taxonomy" id="1182545"/>
    <lineage>
        <taxon>Eukaryota</taxon>
        <taxon>Fungi</taxon>
        <taxon>Dikarya</taxon>
        <taxon>Ascomycota</taxon>
        <taxon>Pezizomycotina</taxon>
        <taxon>Eurotiomycetes</taxon>
        <taxon>Chaetothyriomycetidae</taxon>
        <taxon>Chaetothyriales</taxon>
        <taxon>Herpotrichiellaceae</taxon>
        <taxon>Exophiala</taxon>
    </lineage>
</organism>
<dbReference type="EMBL" id="AMGV01000004">
    <property type="protein sequence ID" value="KEF57610.1"/>
    <property type="molecule type" value="Genomic_DNA"/>
</dbReference>
<dbReference type="Proteomes" id="UP000027920">
    <property type="component" value="Unassembled WGS sequence"/>
</dbReference>
<accession>A0A072PQ13</accession>
<sequence>MKTFGTRNGAPDDMDYTDPTNKYKNLRSAKYANRDVFYYGPEVELCWSCGWNTHSQRYSSYASRLRIIHTRRNCGLWAVGTRWILRDEQNDRFLGNHYMTLKFLHKQPNLTIPV</sequence>
<proteinExistence type="predicted"/>
<gene>
    <name evidence="1" type="ORF">A1O9_05528</name>
</gene>
<reference evidence="1 2" key="1">
    <citation type="submission" date="2013-03" db="EMBL/GenBank/DDBJ databases">
        <title>The Genome Sequence of Exophiala aquamarina CBS 119918.</title>
        <authorList>
            <consortium name="The Broad Institute Genomics Platform"/>
            <person name="Cuomo C."/>
            <person name="de Hoog S."/>
            <person name="Gorbushina A."/>
            <person name="Walker B."/>
            <person name="Young S.K."/>
            <person name="Zeng Q."/>
            <person name="Gargeya S."/>
            <person name="Fitzgerald M."/>
            <person name="Haas B."/>
            <person name="Abouelleil A."/>
            <person name="Allen A.W."/>
            <person name="Alvarado L."/>
            <person name="Arachchi H.M."/>
            <person name="Berlin A.M."/>
            <person name="Chapman S.B."/>
            <person name="Gainer-Dewar J."/>
            <person name="Goldberg J."/>
            <person name="Griggs A."/>
            <person name="Gujja S."/>
            <person name="Hansen M."/>
            <person name="Howarth C."/>
            <person name="Imamovic A."/>
            <person name="Ireland A."/>
            <person name="Larimer J."/>
            <person name="McCowan C."/>
            <person name="Murphy C."/>
            <person name="Pearson M."/>
            <person name="Poon T.W."/>
            <person name="Priest M."/>
            <person name="Roberts A."/>
            <person name="Saif S."/>
            <person name="Shea T."/>
            <person name="Sisk P."/>
            <person name="Sykes S."/>
            <person name="Wortman J."/>
            <person name="Nusbaum C."/>
            <person name="Birren B."/>
        </authorList>
    </citation>
    <scope>NUCLEOTIDE SEQUENCE [LARGE SCALE GENOMIC DNA]</scope>
    <source>
        <strain evidence="1 2">CBS 119918</strain>
    </source>
</reference>
<dbReference type="OrthoDB" id="8300194at2759"/>
<keyword evidence="2" id="KW-1185">Reference proteome</keyword>
<dbReference type="VEuPathDB" id="FungiDB:A1O9_05528"/>
<dbReference type="RefSeq" id="XP_013260200.1">
    <property type="nucleotide sequence ID" value="XM_013404746.1"/>
</dbReference>
<dbReference type="HOGENOM" id="CLU_2121064_0_0_1"/>
<evidence type="ECO:0000313" key="2">
    <source>
        <dbReference type="Proteomes" id="UP000027920"/>
    </source>
</evidence>
<dbReference type="AlphaFoldDB" id="A0A072PQ13"/>